<dbReference type="InterPro" id="IPR035952">
    <property type="entry name" value="Rhomboid-like_sf"/>
</dbReference>
<organism evidence="6 7">
    <name type="scientific">Actinorhabdospora filicis</name>
    <dbReference type="NCBI Taxonomy" id="1785913"/>
    <lineage>
        <taxon>Bacteria</taxon>
        <taxon>Bacillati</taxon>
        <taxon>Actinomycetota</taxon>
        <taxon>Actinomycetes</taxon>
        <taxon>Micromonosporales</taxon>
        <taxon>Micromonosporaceae</taxon>
        <taxon>Actinorhabdospora</taxon>
    </lineage>
</organism>
<feature type="transmembrane region" description="Helical" evidence="5">
    <location>
        <begin position="58"/>
        <end position="91"/>
    </location>
</feature>
<proteinExistence type="predicted"/>
<reference evidence="6" key="1">
    <citation type="submission" date="2023-03" db="EMBL/GenBank/DDBJ databases">
        <title>Actinorhabdospora filicis NBRC 111898.</title>
        <authorList>
            <person name="Ichikawa N."/>
            <person name="Sato H."/>
            <person name="Tonouchi N."/>
        </authorList>
    </citation>
    <scope>NUCLEOTIDE SEQUENCE</scope>
    <source>
        <strain evidence="6">NBRC 111898</strain>
    </source>
</reference>
<feature type="transmembrane region" description="Helical" evidence="5">
    <location>
        <begin position="163"/>
        <end position="182"/>
    </location>
</feature>
<feature type="transmembrane region" description="Helical" evidence="5">
    <location>
        <begin position="98"/>
        <end position="119"/>
    </location>
</feature>
<evidence type="ECO:0000256" key="2">
    <source>
        <dbReference type="ARBA" id="ARBA00022692"/>
    </source>
</evidence>
<dbReference type="Proteomes" id="UP001165079">
    <property type="component" value="Unassembled WGS sequence"/>
</dbReference>
<name>A0A9W6SJB2_9ACTN</name>
<dbReference type="Pfam" id="PF20401">
    <property type="entry name" value="Rhomboid_2"/>
    <property type="match status" value="1"/>
</dbReference>
<evidence type="ECO:0000256" key="4">
    <source>
        <dbReference type="ARBA" id="ARBA00023136"/>
    </source>
</evidence>
<evidence type="ECO:0000256" key="3">
    <source>
        <dbReference type="ARBA" id="ARBA00022989"/>
    </source>
</evidence>
<protein>
    <submittedName>
        <fullName evidence="6">Uncharacterized protein</fullName>
    </submittedName>
</protein>
<comment type="caution">
    <text evidence="6">The sequence shown here is derived from an EMBL/GenBank/DDBJ whole genome shotgun (WGS) entry which is preliminary data.</text>
</comment>
<evidence type="ECO:0000313" key="7">
    <source>
        <dbReference type="Proteomes" id="UP001165079"/>
    </source>
</evidence>
<dbReference type="GO" id="GO:0016020">
    <property type="term" value="C:membrane"/>
    <property type="evidence" value="ECO:0007669"/>
    <property type="project" value="UniProtKB-SubCell"/>
</dbReference>
<dbReference type="RefSeq" id="WP_285662175.1">
    <property type="nucleotide sequence ID" value="NZ_BSTX01000001.1"/>
</dbReference>
<keyword evidence="3 5" id="KW-1133">Transmembrane helix</keyword>
<keyword evidence="4 5" id="KW-0472">Membrane</keyword>
<dbReference type="EMBL" id="BSTX01000001">
    <property type="protein sequence ID" value="GLZ77038.1"/>
    <property type="molecule type" value="Genomic_DNA"/>
</dbReference>
<feature type="transmembrane region" description="Helical" evidence="5">
    <location>
        <begin position="21"/>
        <end position="38"/>
    </location>
</feature>
<feature type="transmembrane region" description="Helical" evidence="5">
    <location>
        <begin position="188"/>
        <end position="204"/>
    </location>
</feature>
<dbReference type="AlphaFoldDB" id="A0A9W6SJB2"/>
<gene>
    <name evidence="6" type="ORF">Afil01_18450</name>
</gene>
<dbReference type="InterPro" id="IPR046862">
    <property type="entry name" value="Rhomboid_2"/>
</dbReference>
<evidence type="ECO:0000256" key="5">
    <source>
        <dbReference type="SAM" id="Phobius"/>
    </source>
</evidence>
<accession>A0A9W6SJB2</accession>
<keyword evidence="2 5" id="KW-0812">Transmembrane</keyword>
<sequence length="211" mass="22911">MNRRDVWRFVRKWVLASDVGIVYSILLAIVLVVLQLVPDSVHDHVVAFTSTNLRNLRVHPLTVLVTSAFVLPSWSGLWLQIPMILVVFSIVQPLLGRAILIITAAFGHIGATLLVSVLLRSGISKGLVDPAVRLASDVGVSYALVGVAGIVVAWFATVHMKLVYIALVSMYLLGYVVFSRTFTDVGHLSAWFIGLCVACVIGAARRRPLAG</sequence>
<comment type="subcellular location">
    <subcellularLocation>
        <location evidence="1">Membrane</location>
        <topology evidence="1">Multi-pass membrane protein</topology>
    </subcellularLocation>
</comment>
<feature type="transmembrane region" description="Helical" evidence="5">
    <location>
        <begin position="139"/>
        <end position="156"/>
    </location>
</feature>
<keyword evidence="7" id="KW-1185">Reference proteome</keyword>
<evidence type="ECO:0000313" key="6">
    <source>
        <dbReference type="EMBL" id="GLZ77038.1"/>
    </source>
</evidence>
<dbReference type="SUPFAM" id="SSF144091">
    <property type="entry name" value="Rhomboid-like"/>
    <property type="match status" value="1"/>
</dbReference>
<evidence type="ECO:0000256" key="1">
    <source>
        <dbReference type="ARBA" id="ARBA00004141"/>
    </source>
</evidence>